<reference evidence="1 2" key="1">
    <citation type="submission" date="2018-08" db="EMBL/GenBank/DDBJ databases">
        <title>Lysobacter sp. zong2l5, whole genome shotgun sequence.</title>
        <authorList>
            <person name="Zhang X."/>
            <person name="Feng G."/>
            <person name="Zhu H."/>
        </authorList>
    </citation>
    <scope>NUCLEOTIDE SEQUENCE [LARGE SCALE GENOMIC DNA]</scope>
    <source>
        <strain evidence="2">zong2l5</strain>
    </source>
</reference>
<protein>
    <submittedName>
        <fullName evidence="1">Uncharacterized protein</fullName>
    </submittedName>
</protein>
<name>A0A371K4M9_9GAMM</name>
<evidence type="ECO:0000313" key="1">
    <source>
        <dbReference type="EMBL" id="RDZ28820.1"/>
    </source>
</evidence>
<dbReference type="RefSeq" id="WP_115858257.1">
    <property type="nucleotide sequence ID" value="NZ_QTSU01000001.1"/>
</dbReference>
<dbReference type="Proteomes" id="UP000264492">
    <property type="component" value="Unassembled WGS sequence"/>
</dbReference>
<dbReference type="AlphaFoldDB" id="A0A371K4M9"/>
<comment type="caution">
    <text evidence="1">The sequence shown here is derived from an EMBL/GenBank/DDBJ whole genome shotgun (WGS) entry which is preliminary data.</text>
</comment>
<proteinExistence type="predicted"/>
<accession>A0A371K4M9</accession>
<organism evidence="1 2">
    <name type="scientific">Lysobacter silvisoli</name>
    <dbReference type="NCBI Taxonomy" id="2293254"/>
    <lineage>
        <taxon>Bacteria</taxon>
        <taxon>Pseudomonadati</taxon>
        <taxon>Pseudomonadota</taxon>
        <taxon>Gammaproteobacteria</taxon>
        <taxon>Lysobacterales</taxon>
        <taxon>Lysobacteraceae</taxon>
        <taxon>Lysobacter</taxon>
    </lineage>
</organism>
<dbReference type="EMBL" id="QTSU01000001">
    <property type="protein sequence ID" value="RDZ28820.1"/>
    <property type="molecule type" value="Genomic_DNA"/>
</dbReference>
<keyword evidence="2" id="KW-1185">Reference proteome</keyword>
<sequence>MAAAADQVGVAAAAPDVVHVLDRVQVDVVVAVLLDQRRAIGVVDDVHVEAFAPGRDRVVRTAEL</sequence>
<evidence type="ECO:0000313" key="2">
    <source>
        <dbReference type="Proteomes" id="UP000264492"/>
    </source>
</evidence>
<gene>
    <name evidence="1" type="ORF">DX914_06825</name>
</gene>